<evidence type="ECO:0000256" key="1">
    <source>
        <dbReference type="SAM" id="MobiDB-lite"/>
    </source>
</evidence>
<organism evidence="2 3">
    <name type="scientific">Trypanosoma cruzi (strain CL Brener)</name>
    <dbReference type="NCBI Taxonomy" id="353153"/>
    <lineage>
        <taxon>Eukaryota</taxon>
        <taxon>Discoba</taxon>
        <taxon>Euglenozoa</taxon>
        <taxon>Kinetoplastea</taxon>
        <taxon>Metakinetoplastina</taxon>
        <taxon>Trypanosomatida</taxon>
        <taxon>Trypanosomatidae</taxon>
        <taxon>Trypanosoma</taxon>
        <taxon>Schizotrypanum</taxon>
    </lineage>
</organism>
<keyword evidence="3" id="KW-1185">Reference proteome</keyword>
<dbReference type="PaxDb" id="353153-Q4DWF6"/>
<name>Q4DWF6_TRYCC</name>
<feature type="region of interest" description="Disordered" evidence="1">
    <location>
        <begin position="272"/>
        <end position="301"/>
    </location>
</feature>
<dbReference type="Proteomes" id="UP000002296">
    <property type="component" value="Unassembled WGS sequence"/>
</dbReference>
<comment type="caution">
    <text evidence="2">The sequence shown here is derived from an EMBL/GenBank/DDBJ whole genome shotgun (WGS) entry which is preliminary data.</text>
</comment>
<protein>
    <submittedName>
        <fullName evidence="2">Uncharacterized protein</fullName>
    </submittedName>
</protein>
<evidence type="ECO:0000313" key="3">
    <source>
        <dbReference type="Proteomes" id="UP000002296"/>
    </source>
</evidence>
<dbReference type="KEGG" id="tcr:508365.80"/>
<dbReference type="AlphaFoldDB" id="Q4DWF6"/>
<gene>
    <name evidence="2" type="ORF">Tc00.1047053508365.80</name>
</gene>
<sequence length="344" mass="35756">MDSDHHLPSHTAGTEDGIPRQAGMLPRRKHAAFALRAADWNDSTSACETLLATVITWLEMHRGTIRAARRNIPCGSRDSSTGMWTDGMEHAESTAAAACNAHTASPGGSLPELKLPANGRTAIMPSAVVSPCCWRSVQSSLVPSRAQACDTPRHGGTTSPLSGIGFAVVLLGLCLCSASAAGNPLVRHTVRVSRAAIPTAACTVCARVPPGDWNMDWPFTPCAPDPAIRDCLPGIAPGPGGVLSVFLRRLVPAARCSHRTMINTSLADGSLRSPWEMGTPLPSADTEGTHAAPRESSATPAALCPARCERRTGPLPPVSTAGTPPTSAWIHATTHGLGVGDACE</sequence>
<dbReference type="RefSeq" id="XP_818702.1">
    <property type="nucleotide sequence ID" value="XM_813609.1"/>
</dbReference>
<accession>Q4DWF6</accession>
<dbReference type="InParanoid" id="Q4DWF6"/>
<proteinExistence type="predicted"/>
<dbReference type="GeneID" id="3551024"/>
<evidence type="ECO:0000313" key="2">
    <source>
        <dbReference type="EMBL" id="EAN96851.1"/>
    </source>
</evidence>
<feature type="region of interest" description="Disordered" evidence="1">
    <location>
        <begin position="1"/>
        <end position="21"/>
    </location>
</feature>
<dbReference type="EMBL" id="AAHK01000127">
    <property type="protein sequence ID" value="EAN96851.1"/>
    <property type="molecule type" value="Genomic_DNA"/>
</dbReference>
<reference evidence="2 3" key="1">
    <citation type="journal article" date="2005" name="Science">
        <title>The genome sequence of Trypanosoma cruzi, etiologic agent of Chagas disease.</title>
        <authorList>
            <person name="El-Sayed N.M."/>
            <person name="Myler P.J."/>
            <person name="Bartholomeu D.C."/>
            <person name="Nilsson D."/>
            <person name="Aggarwal G."/>
            <person name="Tran A.N."/>
            <person name="Ghedin E."/>
            <person name="Worthey E.A."/>
            <person name="Delcher A.L."/>
            <person name="Blandin G."/>
            <person name="Westenberger S.J."/>
            <person name="Caler E."/>
            <person name="Cerqueira G.C."/>
            <person name="Branche C."/>
            <person name="Haas B."/>
            <person name="Anupama A."/>
            <person name="Arner E."/>
            <person name="Aslund L."/>
            <person name="Attipoe P."/>
            <person name="Bontempi E."/>
            <person name="Bringaud F."/>
            <person name="Burton P."/>
            <person name="Cadag E."/>
            <person name="Campbell D.A."/>
            <person name="Carrington M."/>
            <person name="Crabtree J."/>
            <person name="Darban H."/>
            <person name="da Silveira J.F."/>
            <person name="de Jong P."/>
            <person name="Edwards K."/>
            <person name="Englund P.T."/>
            <person name="Fazelina G."/>
            <person name="Feldblyum T."/>
            <person name="Ferella M."/>
            <person name="Frasch A.C."/>
            <person name="Gull K."/>
            <person name="Horn D."/>
            <person name="Hou L."/>
            <person name="Huang Y."/>
            <person name="Kindlund E."/>
            <person name="Klingbeil M."/>
            <person name="Kluge S."/>
            <person name="Koo H."/>
            <person name="Lacerda D."/>
            <person name="Levin M.J."/>
            <person name="Lorenzi H."/>
            <person name="Louie T."/>
            <person name="Machado C.R."/>
            <person name="McCulloch R."/>
            <person name="McKenna A."/>
            <person name="Mizuno Y."/>
            <person name="Mottram J.C."/>
            <person name="Nelson S."/>
            <person name="Ochaya S."/>
            <person name="Osoegawa K."/>
            <person name="Pai G."/>
            <person name="Parsons M."/>
            <person name="Pentony M."/>
            <person name="Pettersson U."/>
            <person name="Pop M."/>
            <person name="Ramirez J.L."/>
            <person name="Rinta J."/>
            <person name="Robertson L."/>
            <person name="Salzberg S.L."/>
            <person name="Sanchez D.O."/>
            <person name="Seyler A."/>
            <person name="Sharma R."/>
            <person name="Shetty J."/>
            <person name="Simpson A.J."/>
            <person name="Sisk E."/>
            <person name="Tammi M.T."/>
            <person name="Tarleton R."/>
            <person name="Teixeira S."/>
            <person name="Van Aken S."/>
            <person name="Vogt C."/>
            <person name="Ward P.N."/>
            <person name="Wickstead B."/>
            <person name="Wortman J."/>
            <person name="White O."/>
            <person name="Fraser C.M."/>
            <person name="Stuart K.D."/>
            <person name="Andersson B."/>
        </authorList>
    </citation>
    <scope>NUCLEOTIDE SEQUENCE [LARGE SCALE GENOMIC DNA]</scope>
    <source>
        <strain evidence="2 3">CL Brener</strain>
    </source>
</reference>